<gene>
    <name evidence="3" type="ORF">GCM10009038_35660</name>
</gene>
<name>A0ABQ3EE78_9GAMM</name>
<evidence type="ECO:0008006" key="5">
    <source>
        <dbReference type="Google" id="ProtNLM"/>
    </source>
</evidence>
<feature type="signal peptide" evidence="2">
    <location>
        <begin position="1"/>
        <end position="26"/>
    </location>
</feature>
<dbReference type="Proteomes" id="UP000646745">
    <property type="component" value="Unassembled WGS sequence"/>
</dbReference>
<evidence type="ECO:0000313" key="4">
    <source>
        <dbReference type="Proteomes" id="UP000646745"/>
    </source>
</evidence>
<keyword evidence="4" id="KW-1185">Reference proteome</keyword>
<dbReference type="EMBL" id="BMZI01000009">
    <property type="protein sequence ID" value="GHB33584.1"/>
    <property type="molecule type" value="Genomic_DNA"/>
</dbReference>
<sequence length="118" mass="12999">MSTRPITTSLIALLIALALTLPTAYAQDPNDDQTPPPWSQQDIETAQAQCRANMTATGIEGPKVERYCECAAQALQERFSAVEVKKMRREHNASDSEDNRPPELAQALEQCSPVLESQ</sequence>
<proteinExistence type="predicted"/>
<evidence type="ECO:0000256" key="1">
    <source>
        <dbReference type="SAM" id="MobiDB-lite"/>
    </source>
</evidence>
<feature type="region of interest" description="Disordered" evidence="1">
    <location>
        <begin position="25"/>
        <end position="46"/>
    </location>
</feature>
<evidence type="ECO:0000256" key="2">
    <source>
        <dbReference type="SAM" id="SignalP"/>
    </source>
</evidence>
<evidence type="ECO:0000313" key="3">
    <source>
        <dbReference type="EMBL" id="GHB33584.1"/>
    </source>
</evidence>
<reference evidence="4" key="1">
    <citation type="journal article" date="2019" name="Int. J. Syst. Evol. Microbiol.">
        <title>The Global Catalogue of Microorganisms (GCM) 10K type strain sequencing project: providing services to taxonomists for standard genome sequencing and annotation.</title>
        <authorList>
            <consortium name="The Broad Institute Genomics Platform"/>
            <consortium name="The Broad Institute Genome Sequencing Center for Infectious Disease"/>
            <person name="Wu L."/>
            <person name="Ma J."/>
        </authorList>
    </citation>
    <scope>NUCLEOTIDE SEQUENCE [LARGE SCALE GENOMIC DNA]</scope>
    <source>
        <strain evidence="4">KCTC 32998</strain>
    </source>
</reference>
<comment type="caution">
    <text evidence="3">The sequence shown here is derived from an EMBL/GenBank/DDBJ whole genome shotgun (WGS) entry which is preliminary data.</text>
</comment>
<accession>A0ABQ3EE78</accession>
<keyword evidence="2" id="KW-0732">Signal</keyword>
<feature type="chain" id="PRO_5046070303" description="UrcA family protein" evidence="2">
    <location>
        <begin position="27"/>
        <end position="118"/>
    </location>
</feature>
<dbReference type="RefSeq" id="WP_189446105.1">
    <property type="nucleotide sequence ID" value="NZ_BMZI01000009.1"/>
</dbReference>
<protein>
    <recommendedName>
        <fullName evidence="5">UrcA family protein</fullName>
    </recommendedName>
</protein>
<organism evidence="3 4">
    <name type="scientific">Salinicola rhizosphaerae</name>
    <dbReference type="NCBI Taxonomy" id="1443141"/>
    <lineage>
        <taxon>Bacteria</taxon>
        <taxon>Pseudomonadati</taxon>
        <taxon>Pseudomonadota</taxon>
        <taxon>Gammaproteobacteria</taxon>
        <taxon>Oceanospirillales</taxon>
        <taxon>Halomonadaceae</taxon>
        <taxon>Salinicola</taxon>
    </lineage>
</organism>